<reference evidence="3" key="1">
    <citation type="submission" date="2022-09" db="EMBL/GenBank/DDBJ databases">
        <title>Intensive care unit water sources are persistently colonized with multi-drug resistant bacteria and are the site of extensive horizontal gene transfer of antibiotic resistance genes.</title>
        <authorList>
            <person name="Diorio-Toth L."/>
        </authorList>
    </citation>
    <scope>NUCLEOTIDE SEQUENCE</scope>
    <source>
        <strain evidence="3">GD04005</strain>
    </source>
</reference>
<evidence type="ECO:0000313" key="4">
    <source>
        <dbReference type="Proteomes" id="UP001159329"/>
    </source>
</evidence>
<dbReference type="SFLD" id="SFLDS00019">
    <property type="entry name" value="Glutathione_Transferase_(cytos"/>
    <property type="match status" value="1"/>
</dbReference>
<dbReference type="PROSITE" id="PS50405">
    <property type="entry name" value="GST_CTER"/>
    <property type="match status" value="1"/>
</dbReference>
<dbReference type="PANTHER" id="PTHR44051:SF9">
    <property type="entry name" value="GLUTATHIONE S-TRANSFERASE 1"/>
    <property type="match status" value="1"/>
</dbReference>
<dbReference type="InterPro" id="IPR040079">
    <property type="entry name" value="Glutathione_S-Trfase"/>
</dbReference>
<dbReference type="PROSITE" id="PS50404">
    <property type="entry name" value="GST_NTER"/>
    <property type="match status" value="1"/>
</dbReference>
<proteinExistence type="predicted"/>
<gene>
    <name evidence="3" type="ORF">N7644_04410</name>
</gene>
<accession>A0AA42I6A1</accession>
<dbReference type="CDD" id="cd03046">
    <property type="entry name" value="GST_N_GTT1_like"/>
    <property type="match status" value="1"/>
</dbReference>
<feature type="domain" description="GST C-terminal" evidence="2">
    <location>
        <begin position="86"/>
        <end position="209"/>
    </location>
</feature>
<dbReference type="Pfam" id="PF02798">
    <property type="entry name" value="GST_N"/>
    <property type="match status" value="1"/>
</dbReference>
<evidence type="ECO:0000259" key="2">
    <source>
        <dbReference type="PROSITE" id="PS50405"/>
    </source>
</evidence>
<evidence type="ECO:0000259" key="1">
    <source>
        <dbReference type="PROSITE" id="PS50404"/>
    </source>
</evidence>
<dbReference type="AlphaFoldDB" id="A0AA42I6A1"/>
<dbReference type="PANTHER" id="PTHR44051">
    <property type="entry name" value="GLUTATHIONE S-TRANSFERASE-RELATED"/>
    <property type="match status" value="1"/>
</dbReference>
<protein>
    <submittedName>
        <fullName evidence="3">Glutathione S-transferase</fullName>
    </submittedName>
</protein>
<name>A0AA42I6A1_9GAMM</name>
<comment type="caution">
    <text evidence="3">The sequence shown here is derived from an EMBL/GenBank/DDBJ whole genome shotgun (WGS) entry which is preliminary data.</text>
</comment>
<dbReference type="Proteomes" id="UP001159329">
    <property type="component" value="Unassembled WGS sequence"/>
</dbReference>
<dbReference type="SFLD" id="SFLDG00358">
    <property type="entry name" value="Main_(cytGST)"/>
    <property type="match status" value="1"/>
</dbReference>
<dbReference type="InterPro" id="IPR004045">
    <property type="entry name" value="Glutathione_S-Trfase_N"/>
</dbReference>
<dbReference type="InterPro" id="IPR036282">
    <property type="entry name" value="Glutathione-S-Trfase_C_sf"/>
</dbReference>
<dbReference type="SUPFAM" id="SSF47616">
    <property type="entry name" value="GST C-terminal domain-like"/>
    <property type="match status" value="1"/>
</dbReference>
<organism evidence="3 4">
    <name type="scientific">Acinetobacter courvalinii</name>
    <dbReference type="NCBI Taxonomy" id="280147"/>
    <lineage>
        <taxon>Bacteria</taxon>
        <taxon>Pseudomonadati</taxon>
        <taxon>Pseudomonadota</taxon>
        <taxon>Gammaproteobacteria</taxon>
        <taxon>Moraxellales</taxon>
        <taxon>Moraxellaceae</taxon>
        <taxon>Acinetobacter</taxon>
    </lineage>
</organism>
<sequence length="214" mass="24536">MITLHHLNQSRSFRILWLLEEIKEPYQLKCYYRDLTTHLAPESLKNIHPLGKSPVIEWQGKVIAESGAIVELLIQKLAPHLAPDTNDTAYADYLQWIHFAESSAMVPFLLKTFNAIEMKHGTKLAFLEDYTQVEFDKVFGFLNDYLKNKKFLVGDRLTGADFMMGFGLHGLVHNMGQGENYTHIQSYVEQLALLPSWKAAEKIEKDSLILKGKN</sequence>
<dbReference type="SFLD" id="SFLDG01150">
    <property type="entry name" value="Main.1:_Beta-like"/>
    <property type="match status" value="1"/>
</dbReference>
<dbReference type="RefSeq" id="WP_032872680.1">
    <property type="nucleotide sequence ID" value="NZ_JAOEEO010000001.1"/>
</dbReference>
<dbReference type="EMBL" id="JAOEEO010000001">
    <property type="protein sequence ID" value="MDH0562922.1"/>
    <property type="molecule type" value="Genomic_DNA"/>
</dbReference>
<dbReference type="InterPro" id="IPR036249">
    <property type="entry name" value="Thioredoxin-like_sf"/>
</dbReference>
<dbReference type="InterPro" id="IPR010987">
    <property type="entry name" value="Glutathione-S-Trfase_C-like"/>
</dbReference>
<dbReference type="Gene3D" id="1.20.1050.10">
    <property type="match status" value="1"/>
</dbReference>
<feature type="domain" description="GST N-terminal" evidence="1">
    <location>
        <begin position="1"/>
        <end position="81"/>
    </location>
</feature>
<dbReference type="Pfam" id="PF14497">
    <property type="entry name" value="GST_C_3"/>
    <property type="match status" value="1"/>
</dbReference>
<dbReference type="Gene3D" id="3.40.30.10">
    <property type="entry name" value="Glutaredoxin"/>
    <property type="match status" value="1"/>
</dbReference>
<dbReference type="SUPFAM" id="SSF52833">
    <property type="entry name" value="Thioredoxin-like"/>
    <property type="match status" value="1"/>
</dbReference>
<dbReference type="InterPro" id="IPR004046">
    <property type="entry name" value="GST_C"/>
</dbReference>
<evidence type="ECO:0000313" key="3">
    <source>
        <dbReference type="EMBL" id="MDH0562922.1"/>
    </source>
</evidence>